<evidence type="ECO:0000313" key="3">
    <source>
        <dbReference type="Proteomes" id="UP001595791"/>
    </source>
</evidence>
<feature type="domain" description="CobQ/CobB/MinD/ParA nucleotide binding" evidence="1">
    <location>
        <begin position="4"/>
        <end position="146"/>
    </location>
</feature>
<dbReference type="Pfam" id="PF01656">
    <property type="entry name" value="CbiA"/>
    <property type="match status" value="1"/>
</dbReference>
<gene>
    <name evidence="2" type="ORF">ACFOW7_21755</name>
</gene>
<evidence type="ECO:0000313" key="2">
    <source>
        <dbReference type="EMBL" id="MFC4161965.1"/>
    </source>
</evidence>
<dbReference type="InterPro" id="IPR027417">
    <property type="entry name" value="P-loop_NTPase"/>
</dbReference>
<dbReference type="EMBL" id="JBHSBU010000004">
    <property type="protein sequence ID" value="MFC4161965.1"/>
    <property type="molecule type" value="Genomic_DNA"/>
</dbReference>
<comment type="caution">
    <text evidence="2">The sequence shown here is derived from an EMBL/GenBank/DDBJ whole genome shotgun (WGS) entry which is preliminary data.</text>
</comment>
<dbReference type="InterPro" id="IPR050678">
    <property type="entry name" value="DNA_Partitioning_ATPase"/>
</dbReference>
<dbReference type="PIRSF" id="PIRSF009320">
    <property type="entry name" value="Nuc_binding_HP_1000"/>
    <property type="match status" value="1"/>
</dbReference>
<dbReference type="RefSeq" id="WP_378168675.1">
    <property type="nucleotide sequence ID" value="NZ_JBHSBU010000004.1"/>
</dbReference>
<dbReference type="InterPro" id="IPR002586">
    <property type="entry name" value="CobQ/CobB/MinD/ParA_Nub-bd_dom"/>
</dbReference>
<dbReference type="Gene3D" id="3.40.50.300">
    <property type="entry name" value="P-loop containing nucleotide triphosphate hydrolases"/>
    <property type="match status" value="1"/>
</dbReference>
<dbReference type="CDD" id="cd02042">
    <property type="entry name" value="ParAB_family"/>
    <property type="match status" value="1"/>
</dbReference>
<dbReference type="PANTHER" id="PTHR13696:SF96">
    <property type="entry name" value="COBQ_COBB_MIND_PARA NUCLEOTIDE BINDING DOMAIN-CONTAINING PROTEIN"/>
    <property type="match status" value="1"/>
</dbReference>
<dbReference type="Proteomes" id="UP001595791">
    <property type="component" value="Unassembled WGS sequence"/>
</dbReference>
<reference evidence="3" key="1">
    <citation type="journal article" date="2019" name="Int. J. Syst. Evol. Microbiol.">
        <title>The Global Catalogue of Microorganisms (GCM) 10K type strain sequencing project: providing services to taxonomists for standard genome sequencing and annotation.</title>
        <authorList>
            <consortium name="The Broad Institute Genomics Platform"/>
            <consortium name="The Broad Institute Genome Sequencing Center for Infectious Disease"/>
            <person name="Wu L."/>
            <person name="Ma J."/>
        </authorList>
    </citation>
    <scope>NUCLEOTIDE SEQUENCE [LARGE SCALE GENOMIC DNA]</scope>
    <source>
        <strain evidence="3">LMG 29894</strain>
    </source>
</reference>
<evidence type="ECO:0000259" key="1">
    <source>
        <dbReference type="Pfam" id="PF01656"/>
    </source>
</evidence>
<dbReference type="PANTHER" id="PTHR13696">
    <property type="entry name" value="P-LOOP CONTAINING NUCLEOSIDE TRIPHOSPHATE HYDROLASE"/>
    <property type="match status" value="1"/>
</dbReference>
<organism evidence="2 3">
    <name type="scientific">Chitinimonas lacunae</name>
    <dbReference type="NCBI Taxonomy" id="1963018"/>
    <lineage>
        <taxon>Bacteria</taxon>
        <taxon>Pseudomonadati</taxon>
        <taxon>Pseudomonadota</taxon>
        <taxon>Betaproteobacteria</taxon>
        <taxon>Neisseriales</taxon>
        <taxon>Chitinibacteraceae</taxon>
        <taxon>Chitinimonas</taxon>
    </lineage>
</organism>
<keyword evidence="3" id="KW-1185">Reference proteome</keyword>
<name>A0ABV8MYV1_9NEIS</name>
<accession>A0ABV8MYV1</accession>
<sequence length="229" mass="24828">MAIIMVGSEKGGIGKTTIATNIAVASRLSGASVILVDIDPQGSSLGFRRLRNENNVSPALPVVNVTGRIGRDLISFSETYEHVFVDAGGRDSIEIRDAALVADLWIVPAVASAYDAMAMDTMLNICIQSERETGTKPNARTLINRIETLPTVKDSEELAAMLAADEDYAKYLPLMRSRMHRRLDYERSPRTGLSVIEYAPDGKAAAEICALYEEIFGKKFAMAEVASNG</sequence>
<dbReference type="SUPFAM" id="SSF52540">
    <property type="entry name" value="P-loop containing nucleoside triphosphate hydrolases"/>
    <property type="match status" value="1"/>
</dbReference>
<protein>
    <submittedName>
        <fullName evidence="2">AAA family ATPase</fullName>
    </submittedName>
</protein>
<proteinExistence type="predicted"/>